<organism evidence="8 9">
    <name type="scientific">Macrophomina phaseolina</name>
    <dbReference type="NCBI Taxonomy" id="35725"/>
    <lineage>
        <taxon>Eukaryota</taxon>
        <taxon>Fungi</taxon>
        <taxon>Dikarya</taxon>
        <taxon>Ascomycota</taxon>
        <taxon>Pezizomycotina</taxon>
        <taxon>Dothideomycetes</taxon>
        <taxon>Dothideomycetes incertae sedis</taxon>
        <taxon>Botryosphaeriales</taxon>
        <taxon>Botryosphaeriaceae</taxon>
        <taxon>Macrophomina</taxon>
    </lineage>
</organism>
<feature type="transmembrane region" description="Helical" evidence="6">
    <location>
        <begin position="36"/>
        <end position="58"/>
    </location>
</feature>
<dbReference type="InterPro" id="IPR049326">
    <property type="entry name" value="Rhodopsin_dom_fungi"/>
</dbReference>
<comment type="similarity">
    <text evidence="5">Belongs to the SAT4 family.</text>
</comment>
<comment type="caution">
    <text evidence="8">The sequence shown here is derived from an EMBL/GenBank/DDBJ whole genome shotgun (WGS) entry which is preliminary data.</text>
</comment>
<feature type="transmembrane region" description="Helical" evidence="6">
    <location>
        <begin position="119"/>
        <end position="140"/>
    </location>
</feature>
<keyword evidence="4 6" id="KW-0472">Membrane</keyword>
<feature type="non-terminal residue" evidence="8">
    <location>
        <position position="1"/>
    </location>
</feature>
<feature type="domain" description="Rhodopsin" evidence="7">
    <location>
        <begin position="3"/>
        <end position="181"/>
    </location>
</feature>
<evidence type="ECO:0000256" key="5">
    <source>
        <dbReference type="ARBA" id="ARBA00038359"/>
    </source>
</evidence>
<evidence type="ECO:0000256" key="4">
    <source>
        <dbReference type="ARBA" id="ARBA00023136"/>
    </source>
</evidence>
<dbReference type="PANTHER" id="PTHR33048:SF47">
    <property type="entry name" value="INTEGRAL MEMBRANE PROTEIN-RELATED"/>
    <property type="match status" value="1"/>
</dbReference>
<evidence type="ECO:0000313" key="8">
    <source>
        <dbReference type="EMBL" id="KAH7043302.1"/>
    </source>
</evidence>
<accession>A0ABQ8G428</accession>
<keyword evidence="2 6" id="KW-0812">Transmembrane</keyword>
<dbReference type="Proteomes" id="UP000774617">
    <property type="component" value="Unassembled WGS sequence"/>
</dbReference>
<feature type="transmembrane region" description="Helical" evidence="6">
    <location>
        <begin position="6"/>
        <end position="24"/>
    </location>
</feature>
<sequence length="188" mass="21346">TQYAASVLYCLENFFIKTSVIILYRRIFTIPLFKALCTILLYFNSAVSFAHIFTYAFICQPARHFWEQLIPNGPPGQCLPVNTVWISFTSINVFTDFAAVLLPIPVLRNLQAQTRKRQFLTCIFALSSIPCIASIIRIIALRNVTLENLGELIWEHDLWCGIEMTLATTCACLPTLTPFIARHFPGLL</sequence>
<gene>
    <name evidence="8" type="ORF">B0J12DRAFT_546201</name>
</gene>
<evidence type="ECO:0000259" key="7">
    <source>
        <dbReference type="Pfam" id="PF20684"/>
    </source>
</evidence>
<feature type="transmembrane region" description="Helical" evidence="6">
    <location>
        <begin position="84"/>
        <end position="107"/>
    </location>
</feature>
<dbReference type="InterPro" id="IPR052337">
    <property type="entry name" value="SAT4-like"/>
</dbReference>
<evidence type="ECO:0000256" key="2">
    <source>
        <dbReference type="ARBA" id="ARBA00022692"/>
    </source>
</evidence>
<name>A0ABQ8G428_9PEZI</name>
<evidence type="ECO:0000256" key="6">
    <source>
        <dbReference type="SAM" id="Phobius"/>
    </source>
</evidence>
<protein>
    <recommendedName>
        <fullName evidence="7">Rhodopsin domain-containing protein</fullName>
    </recommendedName>
</protein>
<feature type="non-terminal residue" evidence="8">
    <location>
        <position position="188"/>
    </location>
</feature>
<reference evidence="8 9" key="1">
    <citation type="journal article" date="2021" name="Nat. Commun.">
        <title>Genetic determinants of endophytism in the Arabidopsis root mycobiome.</title>
        <authorList>
            <person name="Mesny F."/>
            <person name="Miyauchi S."/>
            <person name="Thiergart T."/>
            <person name="Pickel B."/>
            <person name="Atanasova L."/>
            <person name="Karlsson M."/>
            <person name="Huettel B."/>
            <person name="Barry K.W."/>
            <person name="Haridas S."/>
            <person name="Chen C."/>
            <person name="Bauer D."/>
            <person name="Andreopoulos W."/>
            <person name="Pangilinan J."/>
            <person name="LaButti K."/>
            <person name="Riley R."/>
            <person name="Lipzen A."/>
            <person name="Clum A."/>
            <person name="Drula E."/>
            <person name="Henrissat B."/>
            <person name="Kohler A."/>
            <person name="Grigoriev I.V."/>
            <person name="Martin F.M."/>
            <person name="Hacquard S."/>
        </authorList>
    </citation>
    <scope>NUCLEOTIDE SEQUENCE [LARGE SCALE GENOMIC DNA]</scope>
    <source>
        <strain evidence="8 9">MPI-SDFR-AT-0080</strain>
    </source>
</reference>
<dbReference type="Pfam" id="PF20684">
    <property type="entry name" value="Fung_rhodopsin"/>
    <property type="match status" value="1"/>
</dbReference>
<dbReference type="EMBL" id="JAGTJR010000023">
    <property type="protein sequence ID" value="KAH7043302.1"/>
    <property type="molecule type" value="Genomic_DNA"/>
</dbReference>
<keyword evidence="9" id="KW-1185">Reference proteome</keyword>
<evidence type="ECO:0000313" key="9">
    <source>
        <dbReference type="Proteomes" id="UP000774617"/>
    </source>
</evidence>
<comment type="subcellular location">
    <subcellularLocation>
        <location evidence="1">Membrane</location>
        <topology evidence="1">Multi-pass membrane protein</topology>
    </subcellularLocation>
</comment>
<evidence type="ECO:0000256" key="1">
    <source>
        <dbReference type="ARBA" id="ARBA00004141"/>
    </source>
</evidence>
<keyword evidence="3 6" id="KW-1133">Transmembrane helix</keyword>
<proteinExistence type="inferred from homology"/>
<evidence type="ECO:0000256" key="3">
    <source>
        <dbReference type="ARBA" id="ARBA00022989"/>
    </source>
</evidence>
<dbReference type="PANTHER" id="PTHR33048">
    <property type="entry name" value="PTH11-LIKE INTEGRAL MEMBRANE PROTEIN (AFU_ORTHOLOGUE AFUA_5G11245)"/>
    <property type="match status" value="1"/>
</dbReference>